<keyword evidence="5" id="KW-0819">tRNA processing</keyword>
<dbReference type="GO" id="GO:0042781">
    <property type="term" value="F:3'-tRNA processing endoribonuclease activity"/>
    <property type="evidence" value="ECO:0007669"/>
    <property type="project" value="UniProtKB-EC"/>
</dbReference>
<accession>A0AAV9HB38</accession>
<evidence type="ECO:0000256" key="2">
    <source>
        <dbReference type="ARBA" id="ARBA00001947"/>
    </source>
</evidence>
<comment type="catalytic activity">
    <reaction evidence="1">
        <text>Endonucleolytic cleavage of RNA, removing extra 3' nucleotides from tRNA precursor, generating 3' termini of tRNAs. A 3'-hydroxy group is left at the tRNA terminus and a 5'-phosphoryl group is left at the trailer molecule.</text>
        <dbReference type="EC" id="3.1.26.11"/>
    </reaction>
</comment>
<proteinExistence type="inferred from homology"/>
<feature type="domain" description="Metallo-beta-lactamase" evidence="12">
    <location>
        <begin position="667"/>
        <end position="875"/>
    </location>
</feature>
<keyword evidence="10" id="KW-0862">Zinc</keyword>
<dbReference type="SMART" id="SM00849">
    <property type="entry name" value="Lactamase_B"/>
    <property type="match status" value="1"/>
</dbReference>
<feature type="region of interest" description="Disordered" evidence="11">
    <location>
        <begin position="295"/>
        <end position="314"/>
    </location>
</feature>
<evidence type="ECO:0000313" key="14">
    <source>
        <dbReference type="Proteomes" id="UP001321749"/>
    </source>
</evidence>
<evidence type="ECO:0000313" key="13">
    <source>
        <dbReference type="EMBL" id="KAK4457096.1"/>
    </source>
</evidence>
<evidence type="ECO:0000256" key="1">
    <source>
        <dbReference type="ARBA" id="ARBA00000402"/>
    </source>
</evidence>
<dbReference type="InterPro" id="IPR036866">
    <property type="entry name" value="RibonucZ/Hydroxyglut_hydro"/>
</dbReference>
<dbReference type="PANTHER" id="PTHR12553">
    <property type="entry name" value="ZINC PHOSPHODIESTERASE ELAC PROTEIN 2"/>
    <property type="match status" value="1"/>
</dbReference>
<dbReference type="GO" id="GO:0046872">
    <property type="term" value="F:metal ion binding"/>
    <property type="evidence" value="ECO:0007669"/>
    <property type="project" value="UniProtKB-KW"/>
</dbReference>
<sequence length="1035" mass="115199">MNATKKLWQTVRFPPLRPSPVNLQKEKETVAVSHLLKTAAAHQESLVPNLAPGTKKLFKQHLVFLPKFPYFQDTNVEDRNLLRAALISPSILRDKITTSRKFEPKEDDQPVYTKTKSMRSHVSIMSTPTADTPGVCLLLHFDNRRYIFGHVSEGTQRLMVQRKMAISKIEHIFLAGTIDWKNTGGLIGMILSLADVTAGQKLAIEDQNQQRRTAGRKEVVSSAIAALNIHGGKNLMHSIATARRFVFRRGLPLIVNEIRGSHGGESPTSPIERSPDFEDEFIRVWHLPLSLGGPPSKKRKLDQGDVMTDVTSEEADQRIREGVVRDMFGSTWSLDTLREMSLRDVQLPCKVFIRDENGHIQPYEGEIPREVRHRADVRVLVRTPWPASKLERLPMPSRTLESMCYIVKGNTRRGKFNPVIATSMGVDKRDFRKLTAGESVTGKDGVVVTPDMVLEAPIEGSGFAMIDIPSKDLVQSFLSRPEWSNAEIMKNIEAMYWVSSDQLNVETDERLVDFMKQHSSIKHIMFGQHISPNLVALESPAAQMIKLNRVDPDRFHLPNFSNQPSSSLDEALGSVAEIGKSGAALQLAPKVGFDDQNATPIMNTLQVVQEFVANGMETIKMADEAREKIHDTAFISQVEESQKDIPDLDTEIIPLGTGSALPSKYRNVSANLIRVPGHGSYIIDCGENTLGQLRRLYGYEGADEILRDLRAVCISHLHADHHLGTASILARWRTVNSPHKLAIVATSKFHDWLQEYAGVEPLGLENTVRVLLGGPRHVGNTAEVSIHLPTDPDPNSSTHKPEDFNLPIFESVYVDHCQDAMALVITFPHSGLKIAYSGDCRPSFPFAELGKGAHLLIHECTFEDELKGDAIAKKHSTLSEALAVGQEMKARRILLTHFSQRYPKLPALPTGEDGTIEAVRKEIRARERQRNISRGHGLGLLPESVRDLDDKDLSKDVVDTAVVFAFDHMRVKLGEFKQAEAFIPALRKLLTDEEKVEAGEEEGEGEGAEGGGGGGGEGEKKEKKQKKKENKKEKK</sequence>
<evidence type="ECO:0000256" key="5">
    <source>
        <dbReference type="ARBA" id="ARBA00022694"/>
    </source>
</evidence>
<dbReference type="Pfam" id="PF13691">
    <property type="entry name" value="Lactamase_B_4"/>
    <property type="match status" value="1"/>
</dbReference>
<keyword evidence="9" id="KW-0378">Hydrolase</keyword>
<dbReference type="AlphaFoldDB" id="A0AAV9HB38"/>
<keyword evidence="7" id="KW-0479">Metal-binding</keyword>
<dbReference type="SUPFAM" id="SSF56281">
    <property type="entry name" value="Metallo-hydrolase/oxidoreductase"/>
    <property type="match status" value="2"/>
</dbReference>
<dbReference type="EC" id="3.1.26.11" evidence="4"/>
<evidence type="ECO:0000256" key="8">
    <source>
        <dbReference type="ARBA" id="ARBA00022759"/>
    </source>
</evidence>
<name>A0AAV9HB38_9PEZI</name>
<evidence type="ECO:0000256" key="3">
    <source>
        <dbReference type="ARBA" id="ARBA00007823"/>
    </source>
</evidence>
<keyword evidence="14" id="KW-1185">Reference proteome</keyword>
<organism evidence="13 14">
    <name type="scientific">Cladorrhinum samala</name>
    <dbReference type="NCBI Taxonomy" id="585594"/>
    <lineage>
        <taxon>Eukaryota</taxon>
        <taxon>Fungi</taxon>
        <taxon>Dikarya</taxon>
        <taxon>Ascomycota</taxon>
        <taxon>Pezizomycotina</taxon>
        <taxon>Sordariomycetes</taxon>
        <taxon>Sordariomycetidae</taxon>
        <taxon>Sordariales</taxon>
        <taxon>Podosporaceae</taxon>
        <taxon>Cladorrhinum</taxon>
    </lineage>
</organism>
<dbReference type="CDD" id="cd07718">
    <property type="entry name" value="RNaseZ_ELAC1_ELAC2-C-term-like_MBL-fold"/>
    <property type="match status" value="1"/>
</dbReference>
<dbReference type="InterPro" id="IPR027794">
    <property type="entry name" value="tRNase_Z_dom"/>
</dbReference>
<gene>
    <name evidence="13" type="ORF">QBC42DRAFT_279817</name>
</gene>
<dbReference type="Proteomes" id="UP001321749">
    <property type="component" value="Unassembled WGS sequence"/>
</dbReference>
<comment type="caution">
    <text evidence="13">The sequence shown here is derived from an EMBL/GenBank/DDBJ whole genome shotgun (WGS) entry which is preliminary data.</text>
</comment>
<evidence type="ECO:0000256" key="10">
    <source>
        <dbReference type="ARBA" id="ARBA00022833"/>
    </source>
</evidence>
<protein>
    <recommendedName>
        <fullName evidence="4">ribonuclease Z</fullName>
        <ecNumber evidence="4">3.1.26.11</ecNumber>
    </recommendedName>
</protein>
<dbReference type="PANTHER" id="PTHR12553:SF49">
    <property type="entry name" value="ZINC PHOSPHODIESTERASE ELAC PROTEIN 2"/>
    <property type="match status" value="1"/>
</dbReference>
<evidence type="ECO:0000256" key="6">
    <source>
        <dbReference type="ARBA" id="ARBA00022722"/>
    </source>
</evidence>
<dbReference type="InterPro" id="IPR001279">
    <property type="entry name" value="Metallo-B-lactamas"/>
</dbReference>
<dbReference type="Pfam" id="PF23023">
    <property type="entry name" value="Anti-Pycsar_Apyc1"/>
    <property type="match status" value="1"/>
</dbReference>
<dbReference type="Gene3D" id="3.60.15.10">
    <property type="entry name" value="Ribonuclease Z/Hydroxyacylglutathione hydrolase-like"/>
    <property type="match status" value="2"/>
</dbReference>
<dbReference type="GO" id="GO:1990180">
    <property type="term" value="P:mitochondrial tRNA 3'-end processing"/>
    <property type="evidence" value="ECO:0007669"/>
    <property type="project" value="TreeGrafter"/>
</dbReference>
<dbReference type="InterPro" id="IPR047151">
    <property type="entry name" value="RNZ2-like"/>
</dbReference>
<reference evidence="13" key="2">
    <citation type="submission" date="2023-06" db="EMBL/GenBank/DDBJ databases">
        <authorList>
            <consortium name="Lawrence Berkeley National Laboratory"/>
            <person name="Mondo S.J."/>
            <person name="Hensen N."/>
            <person name="Bonometti L."/>
            <person name="Westerberg I."/>
            <person name="Brannstrom I.O."/>
            <person name="Guillou S."/>
            <person name="Cros-Aarteil S."/>
            <person name="Calhoun S."/>
            <person name="Haridas S."/>
            <person name="Kuo A."/>
            <person name="Pangilinan J."/>
            <person name="Riley R."/>
            <person name="Labutti K."/>
            <person name="Andreopoulos B."/>
            <person name="Lipzen A."/>
            <person name="Chen C."/>
            <person name="Yanf M."/>
            <person name="Daum C."/>
            <person name="Ng V."/>
            <person name="Clum A."/>
            <person name="Steindorff A."/>
            <person name="Ohm R."/>
            <person name="Martin F."/>
            <person name="Silar P."/>
            <person name="Natvig D."/>
            <person name="Lalanne C."/>
            <person name="Gautier V."/>
            <person name="Ament-Velasquez S.L."/>
            <person name="Kruys A."/>
            <person name="Hutchinson M.I."/>
            <person name="Powell A.J."/>
            <person name="Barry K."/>
            <person name="Miller A.N."/>
            <person name="Grigoriev I.V."/>
            <person name="Debuchy R."/>
            <person name="Gladieux P."/>
            <person name="Thoren M.H."/>
            <person name="Johannesson H."/>
        </authorList>
    </citation>
    <scope>NUCLEOTIDE SEQUENCE</scope>
    <source>
        <strain evidence="13">PSN324</strain>
    </source>
</reference>
<keyword evidence="8" id="KW-0255">Endonuclease</keyword>
<feature type="region of interest" description="Disordered" evidence="11">
    <location>
        <begin position="994"/>
        <end position="1035"/>
    </location>
</feature>
<comment type="cofactor">
    <cofactor evidence="2">
        <name>Zn(2+)</name>
        <dbReference type="ChEBI" id="CHEBI:29105"/>
    </cofactor>
</comment>
<evidence type="ECO:0000256" key="11">
    <source>
        <dbReference type="SAM" id="MobiDB-lite"/>
    </source>
</evidence>
<evidence type="ECO:0000256" key="4">
    <source>
        <dbReference type="ARBA" id="ARBA00012477"/>
    </source>
</evidence>
<reference evidence="13" key="1">
    <citation type="journal article" date="2023" name="Mol. Phylogenet. Evol.">
        <title>Genome-scale phylogeny and comparative genomics of the fungal order Sordariales.</title>
        <authorList>
            <person name="Hensen N."/>
            <person name="Bonometti L."/>
            <person name="Westerberg I."/>
            <person name="Brannstrom I.O."/>
            <person name="Guillou S."/>
            <person name="Cros-Aarteil S."/>
            <person name="Calhoun S."/>
            <person name="Haridas S."/>
            <person name="Kuo A."/>
            <person name="Mondo S."/>
            <person name="Pangilinan J."/>
            <person name="Riley R."/>
            <person name="LaButti K."/>
            <person name="Andreopoulos B."/>
            <person name="Lipzen A."/>
            <person name="Chen C."/>
            <person name="Yan M."/>
            <person name="Daum C."/>
            <person name="Ng V."/>
            <person name="Clum A."/>
            <person name="Steindorff A."/>
            <person name="Ohm R.A."/>
            <person name="Martin F."/>
            <person name="Silar P."/>
            <person name="Natvig D.O."/>
            <person name="Lalanne C."/>
            <person name="Gautier V."/>
            <person name="Ament-Velasquez S.L."/>
            <person name="Kruys A."/>
            <person name="Hutchinson M.I."/>
            <person name="Powell A.J."/>
            <person name="Barry K."/>
            <person name="Miller A.N."/>
            <person name="Grigoriev I.V."/>
            <person name="Debuchy R."/>
            <person name="Gladieux P."/>
            <person name="Hiltunen Thoren M."/>
            <person name="Johannesson H."/>
        </authorList>
    </citation>
    <scope>NUCLEOTIDE SEQUENCE</scope>
    <source>
        <strain evidence="13">PSN324</strain>
    </source>
</reference>
<dbReference type="EMBL" id="MU865136">
    <property type="protein sequence ID" value="KAK4457096.1"/>
    <property type="molecule type" value="Genomic_DNA"/>
</dbReference>
<evidence type="ECO:0000256" key="7">
    <source>
        <dbReference type="ARBA" id="ARBA00022723"/>
    </source>
</evidence>
<evidence type="ECO:0000259" key="12">
    <source>
        <dbReference type="SMART" id="SM00849"/>
    </source>
</evidence>
<dbReference type="GO" id="GO:0005739">
    <property type="term" value="C:mitochondrion"/>
    <property type="evidence" value="ECO:0007669"/>
    <property type="project" value="TreeGrafter"/>
</dbReference>
<keyword evidence="6" id="KW-0540">Nuclease</keyword>
<comment type="similarity">
    <text evidence="3">Belongs to the RNase Z family.</text>
</comment>
<evidence type="ECO:0000256" key="9">
    <source>
        <dbReference type="ARBA" id="ARBA00022801"/>
    </source>
</evidence>